<feature type="region of interest" description="Disordered" evidence="1">
    <location>
        <begin position="1"/>
        <end position="20"/>
    </location>
</feature>
<accession>A0A4V1J5T5</accession>
<dbReference type="Proteomes" id="UP000268162">
    <property type="component" value="Unassembled WGS sequence"/>
</dbReference>
<evidence type="ECO:0000313" key="3">
    <source>
        <dbReference type="Proteomes" id="UP000268162"/>
    </source>
</evidence>
<dbReference type="SUPFAM" id="SSF52047">
    <property type="entry name" value="RNI-like"/>
    <property type="match status" value="1"/>
</dbReference>
<dbReference type="Gene3D" id="3.80.10.10">
    <property type="entry name" value="Ribonuclease Inhibitor"/>
    <property type="match status" value="1"/>
</dbReference>
<proteinExistence type="predicted"/>
<dbReference type="InterPro" id="IPR032675">
    <property type="entry name" value="LRR_dom_sf"/>
</dbReference>
<dbReference type="EMBL" id="ML002221">
    <property type="protein sequence ID" value="RKP40179.1"/>
    <property type="molecule type" value="Genomic_DNA"/>
</dbReference>
<feature type="compositionally biased region" description="Basic and acidic residues" evidence="1">
    <location>
        <begin position="8"/>
        <end position="17"/>
    </location>
</feature>
<feature type="compositionally biased region" description="Low complexity" evidence="1">
    <location>
        <begin position="66"/>
        <end position="85"/>
    </location>
</feature>
<evidence type="ECO:0000256" key="1">
    <source>
        <dbReference type="SAM" id="MobiDB-lite"/>
    </source>
</evidence>
<feature type="region of interest" description="Disordered" evidence="1">
    <location>
        <begin position="50"/>
        <end position="89"/>
    </location>
</feature>
<organism evidence="2 3">
    <name type="scientific">Dimargaris cristalligena</name>
    <dbReference type="NCBI Taxonomy" id="215637"/>
    <lineage>
        <taxon>Eukaryota</taxon>
        <taxon>Fungi</taxon>
        <taxon>Fungi incertae sedis</taxon>
        <taxon>Zoopagomycota</taxon>
        <taxon>Kickxellomycotina</taxon>
        <taxon>Dimargaritomycetes</taxon>
        <taxon>Dimargaritales</taxon>
        <taxon>Dimargaritaceae</taxon>
        <taxon>Dimargaris</taxon>
    </lineage>
</organism>
<protein>
    <submittedName>
        <fullName evidence="2">Uncharacterized protein</fullName>
    </submittedName>
</protein>
<name>A0A4V1J5T5_9FUNG</name>
<gene>
    <name evidence="2" type="ORF">BJ085DRAFT_28198</name>
</gene>
<reference evidence="3" key="1">
    <citation type="journal article" date="2018" name="Nat. Microbiol.">
        <title>Leveraging single-cell genomics to expand the fungal tree of life.</title>
        <authorList>
            <person name="Ahrendt S.R."/>
            <person name="Quandt C.A."/>
            <person name="Ciobanu D."/>
            <person name="Clum A."/>
            <person name="Salamov A."/>
            <person name="Andreopoulos B."/>
            <person name="Cheng J.F."/>
            <person name="Woyke T."/>
            <person name="Pelin A."/>
            <person name="Henrissat B."/>
            <person name="Reynolds N.K."/>
            <person name="Benny G.L."/>
            <person name="Smith M.E."/>
            <person name="James T.Y."/>
            <person name="Grigoriev I.V."/>
        </authorList>
    </citation>
    <scope>NUCLEOTIDE SEQUENCE [LARGE SCALE GENOMIC DNA]</scope>
    <source>
        <strain evidence="3">RSA 468</strain>
    </source>
</reference>
<sequence>MVFPVGRAESESSEEHSFMVGSTEISVSAAPRPHGHLDFADWDYWLEQAGDGETTSSGESDESESQTHSGSSSEGIMVPAPIQAPASPPSDPRIGLQLLMWFFHPINQEYGQRIIHRLANAEQRALAAVCHSLRLRVRMAYGFGTYFHEAIFEDPVGGYSPGLSLRDVTRELTIHTVEHMALHDQLTELRKFCNSSNLRLVSVILEDIDFADWPKYAEILAELSHPLQKLAILIPPTSNSSRLRSVTYDAFSISTRHYLSQIPSLRITCPRNFADLEGVLVTIGLFSTLQTLKFEDGSLDVDFYQGLLPYLPQLKHLRVSPYPQLPNLLQYWEHQVFRGLVVLAIESNHLAAHRTVAQVLNPARFPRLKSLDWDFTVMEKLCFLDQTDHPMLSQPFAFRWSHLVALALRSFPLSDELCQSISRNLPGLRRLTISDCICPPSAIATLIAQCSNLSVVDFGFHSSELSLLGKETFCSASITSMGLNAYQRLYDLSVLVLRLPKLSTLRVKLNSERDESEFRQLYPHLNCPQYIGTQ</sequence>
<evidence type="ECO:0000313" key="2">
    <source>
        <dbReference type="EMBL" id="RKP40179.1"/>
    </source>
</evidence>
<dbReference type="AlphaFoldDB" id="A0A4V1J5T5"/>
<keyword evidence="3" id="KW-1185">Reference proteome</keyword>